<reference evidence="1" key="1">
    <citation type="submission" date="2021-01" db="EMBL/GenBank/DDBJ databases">
        <authorList>
            <person name="Li R."/>
            <person name="Bekaert M."/>
        </authorList>
    </citation>
    <scope>NUCLEOTIDE SEQUENCE</scope>
    <source>
        <strain evidence="1">Farmed</strain>
    </source>
</reference>
<dbReference type="AlphaFoldDB" id="A0A812CAK9"/>
<dbReference type="EMBL" id="CAHIKZ030001357">
    <property type="protein sequence ID" value="CAE1261026.1"/>
    <property type="molecule type" value="Genomic_DNA"/>
</dbReference>
<dbReference type="Proteomes" id="UP000597762">
    <property type="component" value="Unassembled WGS sequence"/>
</dbReference>
<organism evidence="1 2">
    <name type="scientific">Acanthosepion pharaonis</name>
    <name type="common">Pharaoh cuttlefish</name>
    <name type="synonym">Sepia pharaonis</name>
    <dbReference type="NCBI Taxonomy" id="158019"/>
    <lineage>
        <taxon>Eukaryota</taxon>
        <taxon>Metazoa</taxon>
        <taxon>Spiralia</taxon>
        <taxon>Lophotrochozoa</taxon>
        <taxon>Mollusca</taxon>
        <taxon>Cephalopoda</taxon>
        <taxon>Coleoidea</taxon>
        <taxon>Decapodiformes</taxon>
        <taxon>Sepiida</taxon>
        <taxon>Sepiina</taxon>
        <taxon>Sepiidae</taxon>
        <taxon>Acanthosepion</taxon>
    </lineage>
</organism>
<comment type="caution">
    <text evidence="1">The sequence shown here is derived from an EMBL/GenBank/DDBJ whole genome shotgun (WGS) entry which is preliminary data.</text>
</comment>
<protein>
    <submittedName>
        <fullName evidence="1">Uncharacterized protein</fullName>
    </submittedName>
</protein>
<sequence length="231" mass="26397">MSPSFLSSQRFSRLFILSTKLHSILFSTCVIKKTYSFTNYCYDTKQPNPLTFHTPDIYGEPSLFLSLSNSDILSLSLSLSLSHTHSGIPSLSNSEIPLSLSNSDILSLSLSQLVESLTARFDKCNPKTLKNSCKGQDLSSRKTHYNNDDPDVRRSTFVVRQSSFDSRRSSFDVRQSSFVVRRSTFVVRQSSFDVHRSTFVVRQSSFVVRRSTFVVRRSRQQWNIEVFFLGD</sequence>
<keyword evidence="2" id="KW-1185">Reference proteome</keyword>
<accession>A0A812CAK9</accession>
<gene>
    <name evidence="1" type="ORF">SPHA_32498</name>
</gene>
<name>A0A812CAK9_ACAPH</name>
<evidence type="ECO:0000313" key="2">
    <source>
        <dbReference type="Proteomes" id="UP000597762"/>
    </source>
</evidence>
<evidence type="ECO:0000313" key="1">
    <source>
        <dbReference type="EMBL" id="CAE1261026.1"/>
    </source>
</evidence>
<proteinExistence type="predicted"/>